<dbReference type="InterPro" id="IPR051055">
    <property type="entry name" value="PIF1_helicase"/>
</dbReference>
<evidence type="ECO:0000256" key="1">
    <source>
        <dbReference type="SAM" id="MobiDB-lite"/>
    </source>
</evidence>
<feature type="region of interest" description="Disordered" evidence="1">
    <location>
        <begin position="791"/>
        <end position="810"/>
    </location>
</feature>
<accession>A0A2B4RFL6</accession>
<sequence length="885" mass="102082">MRKASREVIFINTSPPEDRVELLKPLNDIKDMEDDCEEIYTGGLLKRYSKRPIKFEHVTFADWAAWYDSWGKPYAKQSNELDTDNLPVETSLTNNDDDNESANKVPSKLKKRTKPRIIRSCWFNKEKEPEKHYRELIMLFTPWINEETDIIGVCSSYKERYMLLSNVIYKQMEQYAVCNQDFNEMEQEMTSIEDSFDSIAPATQSVELQDEAEVMDSYIFKDMNHSEYAILAPNLWNELFKMFELDEIMRQRESKEFAEMLNRLREGKHTEQDIVNLKQRMIKANNSNYLLDAPHLSTEKEKVNKFNDRARRSISGTKYTIKAHDSVIGATSTELRDKIMKQIPNLEPKNTKQLHYNLNLAVEERTEISLNTRIDDGITNGARNVIKLIQLHAPDRPSGVIWVQFDHADVGATFQCKDVEEVDPEEEEPKPSEPKGPKISRGLAKTSSLQSIQDRYFGVLEIIKKNQCSLAEAMRISGVPRNTLRDYIGICELRVIDQEKYESALEGYMHGLSKIKTASNGTTTYFDLKLQTSDDKTVRLVCFSPPKRSVLLTAYEKRSPVKIEANLNPKKRYNSDLEKYTAPKRAKIMPTELKFNFNENLDNHLHAVSQALQANIYTTVDLKVKVIIKEENKNPIVQDTKNRYKCDTLVADETGFEEIDDIQNINVDTPEIKNNLLKVKVELSPVFQLNTRKLKLFKEEKQFEETHEAKRLLLNDQEQALETSKQLMNTALDEKENELCSLHAGFEKMKALAESTKKELSAVTQQNELLKSMISSLGLDFKQFFKSKREQTSTSAATKPTTRHRRRKETEKALKCIHGGSSGSFYGAWDYIVANAPKKLVGEFINGYKRGRYIQEVFEKAMKEHQASPEALKQAIATKYQNFLS</sequence>
<gene>
    <name evidence="2" type="ORF">AWC38_SpisGene20755</name>
</gene>
<organism evidence="2 3">
    <name type="scientific">Stylophora pistillata</name>
    <name type="common">Smooth cauliflower coral</name>
    <dbReference type="NCBI Taxonomy" id="50429"/>
    <lineage>
        <taxon>Eukaryota</taxon>
        <taxon>Metazoa</taxon>
        <taxon>Cnidaria</taxon>
        <taxon>Anthozoa</taxon>
        <taxon>Hexacorallia</taxon>
        <taxon>Scleractinia</taxon>
        <taxon>Astrocoeniina</taxon>
        <taxon>Pocilloporidae</taxon>
        <taxon>Stylophora</taxon>
    </lineage>
</organism>
<reference evidence="3" key="1">
    <citation type="journal article" date="2017" name="bioRxiv">
        <title>Comparative analysis of the genomes of Stylophora pistillata and Acropora digitifera provides evidence for extensive differences between species of corals.</title>
        <authorList>
            <person name="Voolstra C.R."/>
            <person name="Li Y."/>
            <person name="Liew Y.J."/>
            <person name="Baumgarten S."/>
            <person name="Zoccola D."/>
            <person name="Flot J.-F."/>
            <person name="Tambutte S."/>
            <person name="Allemand D."/>
            <person name="Aranda M."/>
        </authorList>
    </citation>
    <scope>NUCLEOTIDE SEQUENCE [LARGE SCALE GENOMIC DNA]</scope>
</reference>
<evidence type="ECO:0000313" key="2">
    <source>
        <dbReference type="EMBL" id="PFX15052.1"/>
    </source>
</evidence>
<feature type="region of interest" description="Disordered" evidence="1">
    <location>
        <begin position="81"/>
        <end position="108"/>
    </location>
</feature>
<comment type="caution">
    <text evidence="2">The sequence shown here is derived from an EMBL/GenBank/DDBJ whole genome shotgun (WGS) entry which is preliminary data.</text>
</comment>
<dbReference type="PANTHER" id="PTHR47642">
    <property type="entry name" value="ATP-DEPENDENT DNA HELICASE"/>
    <property type="match status" value="1"/>
</dbReference>
<protein>
    <submittedName>
        <fullName evidence="2">Uncharacterized protein</fullName>
    </submittedName>
</protein>
<dbReference type="AlphaFoldDB" id="A0A2B4RFL6"/>
<evidence type="ECO:0000313" key="3">
    <source>
        <dbReference type="Proteomes" id="UP000225706"/>
    </source>
</evidence>
<proteinExistence type="predicted"/>
<keyword evidence="3" id="KW-1185">Reference proteome</keyword>
<dbReference type="PANTHER" id="PTHR47642:SF8">
    <property type="entry name" value="ATP-DEPENDENT DNA HELICASE"/>
    <property type="match status" value="1"/>
</dbReference>
<dbReference type="OrthoDB" id="5978628at2759"/>
<dbReference type="EMBL" id="LSMT01000692">
    <property type="protein sequence ID" value="PFX15052.1"/>
    <property type="molecule type" value="Genomic_DNA"/>
</dbReference>
<dbReference type="Proteomes" id="UP000225706">
    <property type="component" value="Unassembled WGS sequence"/>
</dbReference>
<feature type="region of interest" description="Disordered" evidence="1">
    <location>
        <begin position="420"/>
        <end position="446"/>
    </location>
</feature>
<name>A0A2B4RFL6_STYPI</name>